<feature type="chain" id="PRO_5043723765" evidence="1">
    <location>
        <begin position="23"/>
        <end position="291"/>
    </location>
</feature>
<dbReference type="InterPro" id="IPR010607">
    <property type="entry name" value="DUF1194"/>
</dbReference>
<evidence type="ECO:0000256" key="1">
    <source>
        <dbReference type="SAM" id="SignalP"/>
    </source>
</evidence>
<sequence>MKKLCLLLLSTALVGWADRAWGAAVDIELAILMDTSSSVPPSEYAIQRQAYINTFSNNFYNQFVAPLNGVTLKPGQVGTGRIAVNIFTFGTVVPSTTVVRNVGWAEIASQADATAFANQIAAQLSYVGGRTPIGDALQTTADSMFNNTFDPIYSVIDISSDGQNVPTIPAGLTPRTGSNYARCKGLTNTTCVSDPTKSIVAPGGVDVINAIAILPFANQIILQSITYGNNLSGNPNHIFPAADASVYEETLAIKLGAEIGAPTAVPEPGLAFGLIGLGIFGVGKRCLSRRE</sequence>
<dbReference type="Gene3D" id="3.40.50.410">
    <property type="entry name" value="von Willebrand factor, type A domain"/>
    <property type="match status" value="1"/>
</dbReference>
<keyword evidence="3" id="KW-1185">Reference proteome</keyword>
<feature type="signal peptide" evidence="1">
    <location>
        <begin position="1"/>
        <end position="22"/>
    </location>
</feature>
<comment type="caution">
    <text evidence="2">The sequence shown here is derived from an EMBL/GenBank/DDBJ whole genome shotgun (WGS) entry which is preliminary data.</text>
</comment>
<protein>
    <submittedName>
        <fullName evidence="2">DUF1194 domain-containing protein</fullName>
    </submittedName>
</protein>
<gene>
    <name evidence="2" type="ORF">V0288_07580</name>
</gene>
<proteinExistence type="predicted"/>
<name>A0AAW9QIR7_9CHRO</name>
<evidence type="ECO:0000313" key="3">
    <source>
        <dbReference type="Proteomes" id="UP001328733"/>
    </source>
</evidence>
<dbReference type="Pfam" id="PF06707">
    <property type="entry name" value="DUF1194"/>
    <property type="match status" value="1"/>
</dbReference>
<reference evidence="2 3" key="1">
    <citation type="submission" date="2024-01" db="EMBL/GenBank/DDBJ databases">
        <title>Genomic insights into the taxonomy and metabolism of the cyanobacterium Pannus brasiliensis CCIBt3594.</title>
        <authorList>
            <person name="Machado M."/>
            <person name="Botero N.B."/>
            <person name="Andreote A.P.D."/>
            <person name="Feitosa A.M.T."/>
            <person name="Popin R."/>
            <person name="Sivonen K."/>
            <person name="Fiore M.F."/>
        </authorList>
    </citation>
    <scope>NUCLEOTIDE SEQUENCE [LARGE SCALE GENOMIC DNA]</scope>
    <source>
        <strain evidence="2 3">CCIBt3594</strain>
    </source>
</reference>
<keyword evidence="1" id="KW-0732">Signal</keyword>
<evidence type="ECO:0000313" key="2">
    <source>
        <dbReference type="EMBL" id="MEG3436978.1"/>
    </source>
</evidence>
<dbReference type="AlphaFoldDB" id="A0AAW9QIR7"/>
<accession>A0AAW9QIR7</accession>
<dbReference type="RefSeq" id="WP_332864447.1">
    <property type="nucleotide sequence ID" value="NZ_JBAFSM010000011.1"/>
</dbReference>
<dbReference type="Proteomes" id="UP001328733">
    <property type="component" value="Unassembled WGS sequence"/>
</dbReference>
<dbReference type="SUPFAM" id="SSF53300">
    <property type="entry name" value="vWA-like"/>
    <property type="match status" value="1"/>
</dbReference>
<organism evidence="2 3">
    <name type="scientific">Pannus brasiliensis CCIBt3594</name>
    <dbReference type="NCBI Taxonomy" id="1427578"/>
    <lineage>
        <taxon>Bacteria</taxon>
        <taxon>Bacillati</taxon>
        <taxon>Cyanobacteriota</taxon>
        <taxon>Cyanophyceae</taxon>
        <taxon>Oscillatoriophycideae</taxon>
        <taxon>Chroococcales</taxon>
        <taxon>Microcystaceae</taxon>
        <taxon>Pannus</taxon>
    </lineage>
</organism>
<dbReference type="EMBL" id="JBAFSM010000011">
    <property type="protein sequence ID" value="MEG3436978.1"/>
    <property type="molecule type" value="Genomic_DNA"/>
</dbReference>
<dbReference type="InterPro" id="IPR036465">
    <property type="entry name" value="vWFA_dom_sf"/>
</dbReference>